<dbReference type="GeneID" id="54292533"/>
<dbReference type="Proteomes" id="UP000799438">
    <property type="component" value="Unassembled WGS sequence"/>
</dbReference>
<dbReference type="RefSeq" id="XP_033393055.1">
    <property type="nucleotide sequence ID" value="XM_033535039.1"/>
</dbReference>
<feature type="region of interest" description="Disordered" evidence="1">
    <location>
        <begin position="1"/>
        <end position="174"/>
    </location>
</feature>
<gene>
    <name evidence="2" type="ORF">K452DRAFT_111810</name>
</gene>
<dbReference type="AlphaFoldDB" id="A0A6A6B2U6"/>
<keyword evidence="3" id="KW-1185">Reference proteome</keyword>
<reference evidence="2" key="1">
    <citation type="journal article" date="2020" name="Stud. Mycol.">
        <title>101 Dothideomycetes genomes: a test case for predicting lifestyles and emergence of pathogens.</title>
        <authorList>
            <person name="Haridas S."/>
            <person name="Albert R."/>
            <person name="Binder M."/>
            <person name="Bloem J."/>
            <person name="Labutti K."/>
            <person name="Salamov A."/>
            <person name="Andreopoulos B."/>
            <person name="Baker S."/>
            <person name="Barry K."/>
            <person name="Bills G."/>
            <person name="Bluhm B."/>
            <person name="Cannon C."/>
            <person name="Castanera R."/>
            <person name="Culley D."/>
            <person name="Daum C."/>
            <person name="Ezra D."/>
            <person name="Gonzalez J."/>
            <person name="Henrissat B."/>
            <person name="Kuo A."/>
            <person name="Liang C."/>
            <person name="Lipzen A."/>
            <person name="Lutzoni F."/>
            <person name="Magnuson J."/>
            <person name="Mondo S."/>
            <person name="Nolan M."/>
            <person name="Ohm R."/>
            <person name="Pangilinan J."/>
            <person name="Park H.-J."/>
            <person name="Ramirez L."/>
            <person name="Alfaro M."/>
            <person name="Sun H."/>
            <person name="Tritt A."/>
            <person name="Yoshinaga Y."/>
            <person name="Zwiers L.-H."/>
            <person name="Turgeon B."/>
            <person name="Goodwin S."/>
            <person name="Spatafora J."/>
            <person name="Crous P."/>
            <person name="Grigoriev I."/>
        </authorList>
    </citation>
    <scope>NUCLEOTIDE SEQUENCE</scope>
    <source>
        <strain evidence="2">CBS 121167</strain>
    </source>
</reference>
<evidence type="ECO:0000256" key="1">
    <source>
        <dbReference type="SAM" id="MobiDB-lite"/>
    </source>
</evidence>
<sequence length="230" mass="25019">MAQRRPAPAQTDKPQSNLPMKLPQAAGREPPPQKTPATRQKISQKSSVTNARPSDKPTQHNARQGARCSARTAGRTDHQPTTPPPSPTFHTTPPTQRAKASPPQQKPVSTPHTPQTTKPGEAKPASPKPTPRYQRQQSRSQSNRVLRAPSTQCPHAQSPPRCRHPGPPTPTPRISYNKAAPAGLLFFGFWFLRFVFCAESGSPAKLLALFPSLRSVCVPSLFARTQAAAF</sequence>
<accession>A0A6A6B2U6</accession>
<dbReference type="EMBL" id="ML995504">
    <property type="protein sequence ID" value="KAF2137337.1"/>
    <property type="molecule type" value="Genomic_DNA"/>
</dbReference>
<evidence type="ECO:0000313" key="2">
    <source>
        <dbReference type="EMBL" id="KAF2137337.1"/>
    </source>
</evidence>
<feature type="compositionally biased region" description="Polar residues" evidence="1">
    <location>
        <begin position="35"/>
        <end position="52"/>
    </location>
</feature>
<protein>
    <submittedName>
        <fullName evidence="2">Uncharacterized protein</fullName>
    </submittedName>
</protein>
<name>A0A6A6B2U6_9PEZI</name>
<evidence type="ECO:0000313" key="3">
    <source>
        <dbReference type="Proteomes" id="UP000799438"/>
    </source>
</evidence>
<organism evidence="2 3">
    <name type="scientific">Aplosporella prunicola CBS 121167</name>
    <dbReference type="NCBI Taxonomy" id="1176127"/>
    <lineage>
        <taxon>Eukaryota</taxon>
        <taxon>Fungi</taxon>
        <taxon>Dikarya</taxon>
        <taxon>Ascomycota</taxon>
        <taxon>Pezizomycotina</taxon>
        <taxon>Dothideomycetes</taxon>
        <taxon>Dothideomycetes incertae sedis</taxon>
        <taxon>Botryosphaeriales</taxon>
        <taxon>Aplosporellaceae</taxon>
        <taxon>Aplosporella</taxon>
    </lineage>
</organism>
<feature type="compositionally biased region" description="Low complexity" evidence="1">
    <location>
        <begin position="132"/>
        <end position="144"/>
    </location>
</feature>
<proteinExistence type="predicted"/>
<feature type="compositionally biased region" description="Polar residues" evidence="1">
    <location>
        <begin position="102"/>
        <end position="118"/>
    </location>
</feature>